<dbReference type="EMBL" id="JACXIZ010000022">
    <property type="protein sequence ID" value="MBD2846308.1"/>
    <property type="molecule type" value="Genomic_DNA"/>
</dbReference>
<dbReference type="GO" id="GO:0042597">
    <property type="term" value="C:periplasmic space"/>
    <property type="evidence" value="ECO:0007669"/>
    <property type="project" value="UniProtKB-SubCell"/>
</dbReference>
<feature type="domain" description="Beta-xylosidase C-terminal Concanavalin A-like" evidence="9">
    <location>
        <begin position="1023"/>
        <end position="1220"/>
    </location>
</feature>
<dbReference type="Pfam" id="PF24517">
    <property type="entry name" value="CBM96"/>
    <property type="match status" value="2"/>
</dbReference>
<evidence type="ECO:0000256" key="1">
    <source>
        <dbReference type="ARBA" id="ARBA00004418"/>
    </source>
</evidence>
<evidence type="ECO:0000259" key="9">
    <source>
        <dbReference type="Pfam" id="PF17851"/>
    </source>
</evidence>
<evidence type="ECO:0000313" key="11">
    <source>
        <dbReference type="EMBL" id="MBD2846308.1"/>
    </source>
</evidence>
<comment type="subcellular location">
    <subcellularLocation>
        <location evidence="1">Periplasm</location>
    </subcellularLocation>
    <subcellularLocation>
        <location evidence="2">Secreted</location>
    </subcellularLocation>
</comment>
<dbReference type="Pfam" id="PF16889">
    <property type="entry name" value="Hepar_II_III_N"/>
    <property type="match status" value="1"/>
</dbReference>
<dbReference type="GO" id="GO:0016829">
    <property type="term" value="F:lyase activity"/>
    <property type="evidence" value="ECO:0007669"/>
    <property type="project" value="UniProtKB-KW"/>
</dbReference>
<comment type="caution">
    <text evidence="11">The sequence shown here is derived from an EMBL/GenBank/DDBJ whole genome shotgun (WGS) entry which is preliminary data.</text>
</comment>
<organism evidence="11 12">
    <name type="scientific">Paenibacillus sabuli</name>
    <dbReference type="NCBI Taxonomy" id="2772509"/>
    <lineage>
        <taxon>Bacteria</taxon>
        <taxon>Bacillati</taxon>
        <taxon>Bacillota</taxon>
        <taxon>Bacilli</taxon>
        <taxon>Bacillales</taxon>
        <taxon>Paenibacillaceae</taxon>
        <taxon>Paenibacillus</taxon>
    </lineage>
</organism>
<accession>A0A927BVV7</accession>
<dbReference type="SUPFAM" id="SSF48230">
    <property type="entry name" value="Chondroitin AC/alginate lyase"/>
    <property type="match status" value="1"/>
</dbReference>
<evidence type="ECO:0000259" key="10">
    <source>
        <dbReference type="Pfam" id="PF24517"/>
    </source>
</evidence>
<evidence type="ECO:0000259" key="8">
    <source>
        <dbReference type="Pfam" id="PF16889"/>
    </source>
</evidence>
<dbReference type="InterPro" id="IPR041542">
    <property type="entry name" value="GH43_C2"/>
</dbReference>
<evidence type="ECO:0000313" key="12">
    <source>
        <dbReference type="Proteomes" id="UP000621560"/>
    </source>
</evidence>
<dbReference type="Gene3D" id="2.60.120.560">
    <property type="entry name" value="Exo-inulinase, domain 1"/>
    <property type="match status" value="1"/>
</dbReference>
<keyword evidence="3" id="KW-0964">Secreted</keyword>
<name>A0A927BVV7_9BACL</name>
<dbReference type="InterPro" id="IPR012480">
    <property type="entry name" value="Hepar_II_III_C"/>
</dbReference>
<feature type="domain" description="Heparin-sulfate lyase N-terminal" evidence="8">
    <location>
        <begin position="324"/>
        <end position="569"/>
    </location>
</feature>
<dbReference type="Gene3D" id="1.50.10.100">
    <property type="entry name" value="Chondroitin AC/alginate lyase"/>
    <property type="match status" value="1"/>
</dbReference>
<dbReference type="PANTHER" id="PTHR39210">
    <property type="entry name" value="HEPARIN-SULFATE LYASE"/>
    <property type="match status" value="1"/>
</dbReference>
<dbReference type="Pfam" id="PF17851">
    <property type="entry name" value="GH43_C2"/>
    <property type="match status" value="1"/>
</dbReference>
<evidence type="ECO:0000256" key="6">
    <source>
        <dbReference type="ARBA" id="ARBA00023239"/>
    </source>
</evidence>
<evidence type="ECO:0000259" key="7">
    <source>
        <dbReference type="Pfam" id="PF07940"/>
    </source>
</evidence>
<protein>
    <submittedName>
        <fullName evidence="11">DNRLRE domain-containing protein</fullName>
    </submittedName>
</protein>
<dbReference type="InterPro" id="IPR013320">
    <property type="entry name" value="ConA-like_dom_sf"/>
</dbReference>
<evidence type="ECO:0000256" key="2">
    <source>
        <dbReference type="ARBA" id="ARBA00004613"/>
    </source>
</evidence>
<dbReference type="SUPFAM" id="SSF49899">
    <property type="entry name" value="Concanavalin A-like lectins/glucanases"/>
    <property type="match status" value="1"/>
</dbReference>
<feature type="domain" description="Carbohydrate-binding module family 96" evidence="10">
    <location>
        <begin position="142"/>
        <end position="205"/>
    </location>
</feature>
<keyword evidence="6" id="KW-0456">Lyase</keyword>
<evidence type="ECO:0000256" key="4">
    <source>
        <dbReference type="ARBA" id="ARBA00022729"/>
    </source>
</evidence>
<dbReference type="Proteomes" id="UP000621560">
    <property type="component" value="Unassembled WGS sequence"/>
</dbReference>
<gene>
    <name evidence="11" type="ORF">IDH44_13980</name>
</gene>
<dbReference type="PANTHER" id="PTHR39210:SF1">
    <property type="entry name" value="HEPARIN-SULFATE LYASE"/>
    <property type="match status" value="1"/>
</dbReference>
<keyword evidence="12" id="KW-1185">Reference proteome</keyword>
<feature type="domain" description="Heparinase II/III-like C-terminal" evidence="7">
    <location>
        <begin position="608"/>
        <end position="797"/>
    </location>
</feature>
<feature type="domain" description="Carbohydrate-binding module family 96" evidence="10">
    <location>
        <begin position="210"/>
        <end position="310"/>
    </location>
</feature>
<keyword evidence="5" id="KW-0574">Periplasm</keyword>
<dbReference type="Gene3D" id="2.70.98.70">
    <property type="match status" value="1"/>
</dbReference>
<dbReference type="GO" id="GO:0005576">
    <property type="term" value="C:extracellular region"/>
    <property type="evidence" value="ECO:0007669"/>
    <property type="project" value="UniProtKB-SubCell"/>
</dbReference>
<sequence>MMEEQIVDWKVGWRYTVTVALCAALLLTGAGDWLGAGAQSPVAHALDADGHLTDAELFGAWEETSATWTTVGKLNYGYSPELAPVEAAVKLGDYALAKQRLLAYYETREGFTAFPLIAHGTFQAELIADNILWRAGGTATPEAVFAIGETAATHAIDVTAHVQSAAQGSQSEVSYLLMGRYKDDDAMAEFASSEASAHAPELVLTAGGQAVTVGASQDTYVHAGAAGQTHGADTSLYVQDSGIAANAALDTQSRRAYLTFPLPSALPGPITAAELRLHGQASAGSGGMEILLVKNGYGYDESTLTWNNASADIFSYNGLPGGPDWTNPQGAQNEYMWTTTRFQFFGELVGAYAATGDEHYAEQTVRLMTDFMDEPSAYLAPHTSQHKRSIDVSFRPYLVPRMLEHLYGSPHLTAEAMTIVVKNMWQTLDWLNNAPEAQGGNNWSLIEAKGIYAGALYFPEFSDAAGWADTQQTRIDKQMARLVFLDGGYSEATYNYSLVALQVFWDFRRLADLYGDEMTPTFNNTIHKLARYMMDFTLPNGYSPVYGDGGYARSLDTYLQIADAFGDEELEYVASLGVSGTAPEHTSSYYPDTKQVTMRTGWEEEDRYLLFTNSAGPHGHMDQNALIAYADGKVLLTDTGVNDYLSANPISSWQFDNVESHNTIRIDGLPMHKYHNLSAQNTDTMAYRSQGAAFDYSEGTTYATAGFAHTRSVLFVKPNYWIVSDLVESTMPSAAAHTYEQNWHLLPGAVPTMASGTLKTATHVPGEPNLQIVPAHPGSYDEAELKDGWYGTTASANARFAQYTKQSAGPVTFDTVLYPTSAGESRDIATASLAVAPASPLVSALEIDLDDGGRTAQYYRSHEPTAAGERTFGAYAFDGRLAYVERAATGEPVALSLVGGTALRQDGAAIVASPHRIADLGVRWAGATVELYGAELAADTDPSRAIAIYAPGTTGVELNGEPVSFTAVGDYIYAARAAVVEYDYAREFSATSSVYGWQYTSADEPPQPLEWQEAGSGGFQFGTDEFDTLDMKGHWQHILHQDRPYWSVTEAPGKLRITAQPGDLWAGNNNQKNLMLQTPFFPDYRIETKLSFDATHNYQAAGLLLYTDDDNYIKLERAYHSGLGGPVIRLVREFQTAPDAFYRSNDPHTDDPYAGDDLYLRLTKRGLDLRAEYSGDGVTWTRLGDDLRIPADTMKIGLHAMNTEYGNGVVRQAEFDYFRVTQLLPDRWVRAGNAASSPIATSDYIIPGTSHDAVQRWVAPADGTVQIAATVASHNAYTGGDGFQVKVTKNGANIWPQSGYREVDRSDMTGYAIGELVPVEQGDVLAFVTNRVANAQYDTARWTLRLTMLPGVTADVSRYDGSDAGWTPRTGSRWTAGPDGMYALTASGYAPQSGDRPGEYALRDGADAHRFRLSMQVRLDDELASHPQANAVVLFNYQDSGHYYYVRLDNDSRQVRLYMVDGGVATVLADSDGTDWVTDNDAHTLAIARDDATGSIIVAYDGRTMLRASDDTFSGGAFGIGSMDGAVSFDDVGIAAWE</sequence>
<keyword evidence="4" id="KW-0732">Signal</keyword>
<dbReference type="InterPro" id="IPR008929">
    <property type="entry name" value="Chondroitin_lyas"/>
</dbReference>
<evidence type="ECO:0000256" key="5">
    <source>
        <dbReference type="ARBA" id="ARBA00022764"/>
    </source>
</evidence>
<dbReference type="InterPro" id="IPR031680">
    <property type="entry name" value="Hepar_II_III_N"/>
</dbReference>
<dbReference type="Pfam" id="PF07940">
    <property type="entry name" value="Hepar_II_III_C"/>
    <property type="match status" value="1"/>
</dbReference>
<dbReference type="Gene3D" id="2.60.120.200">
    <property type="match status" value="1"/>
</dbReference>
<dbReference type="InterPro" id="IPR055372">
    <property type="entry name" value="CBM96"/>
</dbReference>
<dbReference type="NCBIfam" id="NF033679">
    <property type="entry name" value="DNRLRE_dom"/>
    <property type="match status" value="1"/>
</dbReference>
<evidence type="ECO:0000256" key="3">
    <source>
        <dbReference type="ARBA" id="ARBA00022525"/>
    </source>
</evidence>
<reference evidence="11" key="1">
    <citation type="submission" date="2020-09" db="EMBL/GenBank/DDBJ databases">
        <title>A novel bacterium of genus Paenibacillus, isolated from South China Sea.</title>
        <authorList>
            <person name="Huang H."/>
            <person name="Mo K."/>
            <person name="Hu Y."/>
        </authorList>
    </citation>
    <scope>NUCLEOTIDE SEQUENCE</scope>
    <source>
        <strain evidence="11">IB182496</strain>
    </source>
</reference>
<proteinExistence type="predicted"/>
<dbReference type="RefSeq" id="WP_190918619.1">
    <property type="nucleotide sequence ID" value="NZ_JACXIZ010000022.1"/>
</dbReference>